<dbReference type="GO" id="GO:0046872">
    <property type="term" value="F:metal ion binding"/>
    <property type="evidence" value="ECO:0007669"/>
    <property type="project" value="UniProtKB-KW"/>
</dbReference>
<name>A0A7W7Y5K5_9BACT</name>
<dbReference type="RefSeq" id="WP_183733055.1">
    <property type="nucleotide sequence ID" value="NZ_JACHID010000011.1"/>
</dbReference>
<dbReference type="Gene3D" id="3.40.718.10">
    <property type="entry name" value="Isopropylmalate Dehydrogenase"/>
    <property type="match status" value="1"/>
</dbReference>
<dbReference type="AlphaFoldDB" id="A0A7W7Y5K5"/>
<dbReference type="NCBIfam" id="TIGR00557">
    <property type="entry name" value="pdxA"/>
    <property type="match status" value="1"/>
</dbReference>
<dbReference type="InterPro" id="IPR005255">
    <property type="entry name" value="PdxA_fam"/>
</dbReference>
<evidence type="ECO:0000256" key="3">
    <source>
        <dbReference type="ARBA" id="ARBA00023027"/>
    </source>
</evidence>
<evidence type="ECO:0000313" key="5">
    <source>
        <dbReference type="Proteomes" id="UP000528322"/>
    </source>
</evidence>
<sequence>MNGNFHSCWSSNSKLPPVAVTMGDPNGVGPEIFLKSWPALQRICQPIFYGQQKVLEHYASKLQLPLPPCPVVEVGEGIAPTPGYLSVQGGEVSARCVLEAIQACLDGTVAAMVTLPISKEAINLAGYHYAGHTEMLGEYTGTDSQTMMLVGGDIRIVLATTHVPLRAVVPALSTQKIQNAIHHAYVGMAELGISSPRVAVCALNPHSGDGGVCGNEDQQLIAPAVREYDKRHLCHTLGPLPSDSLFASMHARKAYDVAVCMYHDQGLIPVKMASFGRGVNVTLGLPIVRTSVDHGTAFDIAGQGIANHDSLLQATQIALQIAAHRQSKLLQKESWS</sequence>
<keyword evidence="2 4" id="KW-0560">Oxidoreductase</keyword>
<dbReference type="Proteomes" id="UP000528322">
    <property type="component" value="Unassembled WGS sequence"/>
</dbReference>
<reference evidence="4 5" key="1">
    <citation type="submission" date="2020-08" db="EMBL/GenBank/DDBJ databases">
        <title>Genomic Encyclopedia of Type Strains, Phase IV (KMG-IV): sequencing the most valuable type-strain genomes for metagenomic binning, comparative biology and taxonomic classification.</title>
        <authorList>
            <person name="Goeker M."/>
        </authorList>
    </citation>
    <scope>NUCLEOTIDE SEQUENCE [LARGE SCALE GENOMIC DNA]</scope>
    <source>
        <strain evidence="4 5">DSM 22071</strain>
    </source>
</reference>
<dbReference type="GO" id="GO:0050570">
    <property type="term" value="F:4-hydroxythreonine-4-phosphate dehydrogenase activity"/>
    <property type="evidence" value="ECO:0007669"/>
    <property type="project" value="UniProtKB-EC"/>
</dbReference>
<gene>
    <name evidence="4" type="ORF">HNR37_001815</name>
</gene>
<evidence type="ECO:0000313" key="4">
    <source>
        <dbReference type="EMBL" id="MBB5022478.1"/>
    </source>
</evidence>
<dbReference type="PANTHER" id="PTHR30004:SF6">
    <property type="entry name" value="D-THREONATE 4-PHOSPHATE DEHYDROGENASE"/>
    <property type="match status" value="1"/>
</dbReference>
<evidence type="ECO:0000256" key="1">
    <source>
        <dbReference type="ARBA" id="ARBA00022723"/>
    </source>
</evidence>
<proteinExistence type="predicted"/>
<keyword evidence="5" id="KW-1185">Reference proteome</keyword>
<keyword evidence="1" id="KW-0479">Metal-binding</keyword>
<keyword evidence="3" id="KW-0520">NAD</keyword>
<protein>
    <submittedName>
        <fullName evidence="4">4-hydroxythreonine-4-phosphate dehydrogenase</fullName>
        <ecNumber evidence="4">1.1.1.262</ecNumber>
    </submittedName>
</protein>
<dbReference type="GO" id="GO:0051287">
    <property type="term" value="F:NAD binding"/>
    <property type="evidence" value="ECO:0007669"/>
    <property type="project" value="InterPro"/>
</dbReference>
<dbReference type="Pfam" id="PF04166">
    <property type="entry name" value="PdxA"/>
    <property type="match status" value="1"/>
</dbReference>
<dbReference type="SUPFAM" id="SSF53659">
    <property type="entry name" value="Isocitrate/Isopropylmalate dehydrogenase-like"/>
    <property type="match status" value="1"/>
</dbReference>
<dbReference type="EC" id="1.1.1.262" evidence="4"/>
<comment type="caution">
    <text evidence="4">The sequence shown here is derived from an EMBL/GenBank/DDBJ whole genome shotgun (WGS) entry which is preliminary data.</text>
</comment>
<organism evidence="4 5">
    <name type="scientific">Desulfurispira natronophila</name>
    <dbReference type="NCBI Taxonomy" id="682562"/>
    <lineage>
        <taxon>Bacteria</taxon>
        <taxon>Pseudomonadati</taxon>
        <taxon>Chrysiogenota</taxon>
        <taxon>Chrysiogenia</taxon>
        <taxon>Chrysiogenales</taxon>
        <taxon>Chrysiogenaceae</taxon>
        <taxon>Desulfurispira</taxon>
    </lineage>
</organism>
<dbReference type="PANTHER" id="PTHR30004">
    <property type="entry name" value="4-HYDROXYTHREONINE-4-PHOSPHATE DEHYDROGENASE"/>
    <property type="match status" value="1"/>
</dbReference>
<evidence type="ECO:0000256" key="2">
    <source>
        <dbReference type="ARBA" id="ARBA00023002"/>
    </source>
</evidence>
<dbReference type="EMBL" id="JACHID010000011">
    <property type="protein sequence ID" value="MBB5022478.1"/>
    <property type="molecule type" value="Genomic_DNA"/>
</dbReference>
<accession>A0A7W7Y5K5</accession>